<accession>A0AB39XWH5</accession>
<keyword evidence="2" id="KW-1133">Transmembrane helix</keyword>
<dbReference type="AlphaFoldDB" id="A0AB39XWH5"/>
<dbReference type="RefSeq" id="WP_136227318.1">
    <property type="nucleotide sequence ID" value="NZ_CP165727.1"/>
</dbReference>
<name>A0AB39XWH5_9ACTN</name>
<keyword evidence="2" id="KW-0472">Membrane</keyword>
<organism evidence="3">
    <name type="scientific">Streptomyces sp. R33</name>
    <dbReference type="NCBI Taxonomy" id="3238629"/>
    <lineage>
        <taxon>Bacteria</taxon>
        <taxon>Bacillati</taxon>
        <taxon>Actinomycetota</taxon>
        <taxon>Actinomycetes</taxon>
        <taxon>Kitasatosporales</taxon>
        <taxon>Streptomycetaceae</taxon>
        <taxon>Streptomyces</taxon>
    </lineage>
</organism>
<evidence type="ECO:0000313" key="3">
    <source>
        <dbReference type="EMBL" id="XDV62103.1"/>
    </source>
</evidence>
<dbReference type="EMBL" id="CP165727">
    <property type="protein sequence ID" value="XDV62103.1"/>
    <property type="molecule type" value="Genomic_DNA"/>
</dbReference>
<evidence type="ECO:0000256" key="1">
    <source>
        <dbReference type="SAM" id="MobiDB-lite"/>
    </source>
</evidence>
<protein>
    <recommendedName>
        <fullName evidence="4">MFS transporter</fullName>
    </recommendedName>
</protein>
<reference evidence="3" key="1">
    <citation type="submission" date="2024-08" db="EMBL/GenBank/DDBJ databases">
        <authorList>
            <person name="Yu S.T."/>
        </authorList>
    </citation>
    <scope>NUCLEOTIDE SEQUENCE</scope>
    <source>
        <strain evidence="3">R33</strain>
    </source>
</reference>
<evidence type="ECO:0000256" key="2">
    <source>
        <dbReference type="SAM" id="Phobius"/>
    </source>
</evidence>
<feature type="region of interest" description="Disordered" evidence="1">
    <location>
        <begin position="1"/>
        <end position="27"/>
    </location>
</feature>
<keyword evidence="2" id="KW-0812">Transmembrane</keyword>
<proteinExistence type="predicted"/>
<evidence type="ECO:0008006" key="4">
    <source>
        <dbReference type="Google" id="ProtNLM"/>
    </source>
</evidence>
<sequence>MPADRFDQVERSIGKTVAATQQGSPLPAGIPADLVPALKAAVTTAVSAAFYAGAAVLVTAAAAVALLPGKAEFSGSGRGQDDPA</sequence>
<gene>
    <name evidence="3" type="ORF">AB5J51_03720</name>
</gene>
<feature type="compositionally biased region" description="Basic and acidic residues" evidence="1">
    <location>
        <begin position="1"/>
        <end position="13"/>
    </location>
</feature>
<feature type="transmembrane region" description="Helical" evidence="2">
    <location>
        <begin position="48"/>
        <end position="68"/>
    </location>
</feature>